<evidence type="ECO:0000256" key="6">
    <source>
        <dbReference type="ARBA" id="ARBA00023002"/>
    </source>
</evidence>
<proteinExistence type="inferred from homology"/>
<feature type="binding site" evidence="9">
    <location>
        <position position="91"/>
    </location>
    <ligand>
        <name>FMN</name>
        <dbReference type="ChEBI" id="CHEBI:58210"/>
    </ligand>
</feature>
<comment type="cofactor">
    <cofactor evidence="1 7 9">
        <name>FMN</name>
        <dbReference type="ChEBI" id="CHEBI:58210"/>
    </cofactor>
</comment>
<comment type="caution">
    <text evidence="11">The sequence shown here is derived from an EMBL/GenBank/DDBJ whole genome shotgun (WGS) entry which is preliminary data.</text>
</comment>
<dbReference type="SUPFAM" id="SSF51395">
    <property type="entry name" value="FMN-linked oxidoreductases"/>
    <property type="match status" value="1"/>
</dbReference>
<feature type="domain" description="DUS-like FMN-binding" evidence="10">
    <location>
        <begin position="35"/>
        <end position="321"/>
    </location>
</feature>
<keyword evidence="12" id="KW-1185">Reference proteome</keyword>
<dbReference type="InterPro" id="IPR001269">
    <property type="entry name" value="DUS_fam"/>
</dbReference>
<dbReference type="InterPro" id="IPR004652">
    <property type="entry name" value="DusB-like"/>
</dbReference>
<dbReference type="AlphaFoldDB" id="A0A840I221"/>
<dbReference type="InterPro" id="IPR013785">
    <property type="entry name" value="Aldolase_TIM"/>
</dbReference>
<organism evidence="11 12">
    <name type="scientific">Parvularcula dongshanensis</name>
    <dbReference type="NCBI Taxonomy" id="1173995"/>
    <lineage>
        <taxon>Bacteria</taxon>
        <taxon>Pseudomonadati</taxon>
        <taxon>Pseudomonadota</taxon>
        <taxon>Alphaproteobacteria</taxon>
        <taxon>Parvularculales</taxon>
        <taxon>Parvularculaceae</taxon>
        <taxon>Parvularcula</taxon>
    </lineage>
</organism>
<dbReference type="PIRSF" id="PIRSF006621">
    <property type="entry name" value="Dus"/>
    <property type="match status" value="1"/>
</dbReference>
<comment type="function">
    <text evidence="7">Catalyzes the synthesis of 5,6-dihydrouridine (D), a modified base found in the D-loop of most tRNAs, via the reduction of the C5-C6 double bond in target uridines.</text>
</comment>
<dbReference type="NCBIfam" id="TIGR00737">
    <property type="entry name" value="nifR3_yhdG"/>
    <property type="match status" value="1"/>
</dbReference>
<dbReference type="GO" id="GO:0017150">
    <property type="term" value="F:tRNA dihydrouridine synthase activity"/>
    <property type="evidence" value="ECO:0007669"/>
    <property type="project" value="InterPro"/>
</dbReference>
<dbReference type="Proteomes" id="UP000563524">
    <property type="component" value="Unassembled WGS sequence"/>
</dbReference>
<evidence type="ECO:0000256" key="1">
    <source>
        <dbReference type="ARBA" id="ARBA00001917"/>
    </source>
</evidence>
<dbReference type="PANTHER" id="PTHR45846:SF1">
    <property type="entry name" value="TRNA-DIHYDROURIDINE(47) SYNTHASE [NAD(P)(+)]-LIKE"/>
    <property type="match status" value="1"/>
</dbReference>
<feature type="binding site" evidence="9">
    <location>
        <begin position="245"/>
        <end position="246"/>
    </location>
    <ligand>
        <name>FMN</name>
        <dbReference type="ChEBI" id="CHEBI:58210"/>
    </ligand>
</feature>
<keyword evidence="9" id="KW-0547">Nucleotide-binding</keyword>
<sequence>MACIFDSRLTQAGVFAMGTSMLRIGPHTLTNNVVLAPMSGVTDLPFRRAVAACGAGMVVSEMVASEELARARPDVVLRAALDEGLGLNVVQLAGREARWMAEGARIAEANGADVIDINMGCPARQVTGALSGSALMRDLDHALTLIEATVGTVSVPVTLKMRLGWDHDSLNAPELARRAEEAGVQLVTVHGRTRCQFYKGEADWHAVQAVKDAVTIPLLVNGDVRTAGDARAALAASGADGVMIGRAAEGRPWLLAGIARALEGGGEAQEPDPRTRARIAVRHYRETVTHYACGHGQSAERGRALGIRTARKHVAAYVRHVHASAPDGGRALAGALCRSTDAEQVAAGLEAAMLEEPAAIAA</sequence>
<evidence type="ECO:0000313" key="12">
    <source>
        <dbReference type="Proteomes" id="UP000563524"/>
    </source>
</evidence>
<accession>A0A840I221</accession>
<keyword evidence="2 7" id="KW-0285">Flavoprotein</keyword>
<evidence type="ECO:0000256" key="9">
    <source>
        <dbReference type="PIRSR" id="PIRSR006621-2"/>
    </source>
</evidence>
<dbReference type="InterPro" id="IPR035587">
    <property type="entry name" value="DUS-like_FMN-bd"/>
</dbReference>
<evidence type="ECO:0000256" key="5">
    <source>
        <dbReference type="ARBA" id="ARBA00022857"/>
    </source>
</evidence>
<feature type="binding site" evidence="9">
    <location>
        <position position="190"/>
    </location>
    <ligand>
        <name>FMN</name>
        <dbReference type="ChEBI" id="CHEBI:58210"/>
    </ligand>
</feature>
<dbReference type="CDD" id="cd02801">
    <property type="entry name" value="DUS_like_FMN"/>
    <property type="match status" value="1"/>
</dbReference>
<evidence type="ECO:0000256" key="8">
    <source>
        <dbReference type="PIRSR" id="PIRSR006621-1"/>
    </source>
</evidence>
<evidence type="ECO:0000256" key="7">
    <source>
        <dbReference type="PIRNR" id="PIRNR006621"/>
    </source>
</evidence>
<evidence type="ECO:0000313" key="11">
    <source>
        <dbReference type="EMBL" id="MBB4658385.1"/>
    </source>
</evidence>
<comment type="similarity">
    <text evidence="7">Belongs to the dus family.</text>
</comment>
<keyword evidence="6 7" id="KW-0560">Oxidoreductase</keyword>
<evidence type="ECO:0000259" key="10">
    <source>
        <dbReference type="Pfam" id="PF01207"/>
    </source>
</evidence>
<evidence type="ECO:0000256" key="4">
    <source>
        <dbReference type="ARBA" id="ARBA00022694"/>
    </source>
</evidence>
<protein>
    <recommendedName>
        <fullName evidence="7">tRNA-dihydrouridine synthase</fullName>
        <ecNumber evidence="7">1.3.1.-</ecNumber>
    </recommendedName>
</protein>
<feature type="binding site" evidence="9">
    <location>
        <position position="160"/>
    </location>
    <ligand>
        <name>FMN</name>
        <dbReference type="ChEBI" id="CHEBI:58210"/>
    </ligand>
</feature>
<dbReference type="InterPro" id="IPR018517">
    <property type="entry name" value="tRNA_hU_synthase_CS"/>
</dbReference>
<dbReference type="EMBL" id="JACHOB010000001">
    <property type="protein sequence ID" value="MBB4658385.1"/>
    <property type="molecule type" value="Genomic_DNA"/>
</dbReference>
<feature type="active site" description="Proton donor" evidence="8">
    <location>
        <position position="121"/>
    </location>
</feature>
<evidence type="ECO:0000256" key="3">
    <source>
        <dbReference type="ARBA" id="ARBA00022643"/>
    </source>
</evidence>
<reference evidence="11 12" key="1">
    <citation type="submission" date="2020-08" db="EMBL/GenBank/DDBJ databases">
        <title>Genomic Encyclopedia of Type Strains, Phase IV (KMG-IV): sequencing the most valuable type-strain genomes for metagenomic binning, comparative biology and taxonomic classification.</title>
        <authorList>
            <person name="Goeker M."/>
        </authorList>
    </citation>
    <scope>NUCLEOTIDE SEQUENCE [LARGE SCALE GENOMIC DNA]</scope>
    <source>
        <strain evidence="11 12">DSM 102850</strain>
    </source>
</reference>
<evidence type="ECO:0000256" key="2">
    <source>
        <dbReference type="ARBA" id="ARBA00022630"/>
    </source>
</evidence>
<dbReference type="Pfam" id="PF01207">
    <property type="entry name" value="Dus"/>
    <property type="match status" value="1"/>
</dbReference>
<dbReference type="GO" id="GO:0003723">
    <property type="term" value="F:RNA binding"/>
    <property type="evidence" value="ECO:0007669"/>
    <property type="project" value="TreeGrafter"/>
</dbReference>
<dbReference type="GO" id="GO:0050660">
    <property type="term" value="F:flavin adenine dinucleotide binding"/>
    <property type="evidence" value="ECO:0007669"/>
    <property type="project" value="InterPro"/>
</dbReference>
<keyword evidence="3 7" id="KW-0288">FMN</keyword>
<gene>
    <name evidence="11" type="ORF">GGQ59_000885</name>
</gene>
<dbReference type="PROSITE" id="PS01136">
    <property type="entry name" value="UPF0034"/>
    <property type="match status" value="1"/>
</dbReference>
<name>A0A840I221_9PROT</name>
<dbReference type="Gene3D" id="3.20.20.70">
    <property type="entry name" value="Aldolase class I"/>
    <property type="match status" value="1"/>
</dbReference>
<dbReference type="EC" id="1.3.1.-" evidence="7"/>
<dbReference type="PANTHER" id="PTHR45846">
    <property type="entry name" value="TRNA-DIHYDROURIDINE(47) SYNTHASE [NAD(P)(+)]-LIKE"/>
    <property type="match status" value="1"/>
</dbReference>
<keyword evidence="5" id="KW-0521">NADP</keyword>
<keyword evidence="4 7" id="KW-0819">tRNA processing</keyword>